<reference evidence="2 3" key="1">
    <citation type="submission" date="2019-02" db="EMBL/GenBank/DDBJ databases">
        <title>Kribbella capetownensis sp. nov. and Kribbella speibonae sp. nov., isolated from soil.</title>
        <authorList>
            <person name="Curtis S.M."/>
            <person name="Norton I."/>
            <person name="Everest G.J."/>
            <person name="Meyers P.R."/>
        </authorList>
    </citation>
    <scope>NUCLEOTIDE SEQUENCE [LARGE SCALE GENOMIC DNA]</scope>
    <source>
        <strain evidence="2 3">YM53</strain>
    </source>
</reference>
<dbReference type="SUPFAM" id="SSF56281">
    <property type="entry name" value="Metallo-hydrolase/oxidoreductase"/>
    <property type="match status" value="1"/>
</dbReference>
<dbReference type="GO" id="GO:0016787">
    <property type="term" value="F:hydrolase activity"/>
    <property type="evidence" value="ECO:0007669"/>
    <property type="project" value="UniProtKB-KW"/>
</dbReference>
<keyword evidence="2" id="KW-0378">Hydrolase</keyword>
<dbReference type="InterPro" id="IPR036866">
    <property type="entry name" value="RibonucZ/Hydroxyglut_hydro"/>
</dbReference>
<dbReference type="SMART" id="SM00849">
    <property type="entry name" value="Lactamase_B"/>
    <property type="match status" value="1"/>
</dbReference>
<dbReference type="RefSeq" id="WP_131512690.1">
    <property type="nucleotide sequence ID" value="NZ_SJKD01000001.1"/>
</dbReference>
<dbReference type="PANTHER" id="PTHR43546">
    <property type="entry name" value="UPF0173 METAL-DEPENDENT HYDROLASE MJ1163-RELATED"/>
    <property type="match status" value="1"/>
</dbReference>
<dbReference type="InterPro" id="IPR050114">
    <property type="entry name" value="UPF0173_UPF0282_UlaG_hydrolase"/>
</dbReference>
<keyword evidence="3" id="KW-1185">Reference proteome</keyword>
<dbReference type="Gene3D" id="3.60.15.10">
    <property type="entry name" value="Ribonuclease Z/Hydroxyacylglutathione hydrolase-like"/>
    <property type="match status" value="1"/>
</dbReference>
<accession>A0A4R0K796</accession>
<dbReference type="OrthoDB" id="3190691at2"/>
<feature type="domain" description="Metallo-beta-lactamase" evidence="1">
    <location>
        <begin position="7"/>
        <end position="170"/>
    </location>
</feature>
<dbReference type="PANTHER" id="PTHR43546:SF3">
    <property type="entry name" value="UPF0173 METAL-DEPENDENT HYDROLASE MJ1163"/>
    <property type="match status" value="1"/>
</dbReference>
<name>A0A4R0K796_9ACTN</name>
<dbReference type="InterPro" id="IPR001279">
    <property type="entry name" value="Metallo-B-lactamas"/>
</dbReference>
<evidence type="ECO:0000313" key="2">
    <source>
        <dbReference type="EMBL" id="TCC53778.1"/>
    </source>
</evidence>
<dbReference type="EMBL" id="SJKD01000001">
    <property type="protein sequence ID" value="TCC53778.1"/>
    <property type="molecule type" value="Genomic_DNA"/>
</dbReference>
<dbReference type="Pfam" id="PF13483">
    <property type="entry name" value="Lactamase_B_3"/>
    <property type="match status" value="1"/>
</dbReference>
<dbReference type="Proteomes" id="UP000293342">
    <property type="component" value="Unassembled WGS sequence"/>
</dbReference>
<organism evidence="2 3">
    <name type="scientific">Kribbella capetownensis</name>
    <dbReference type="NCBI Taxonomy" id="1572659"/>
    <lineage>
        <taxon>Bacteria</taxon>
        <taxon>Bacillati</taxon>
        <taxon>Actinomycetota</taxon>
        <taxon>Actinomycetes</taxon>
        <taxon>Propionibacteriales</taxon>
        <taxon>Kribbellaceae</taxon>
        <taxon>Kribbella</taxon>
    </lineage>
</organism>
<sequence>MKLTKFTHACVRVEKDGKVLLIDPGSFSEDAAFERADAILVTHEHQDHIDIDRVKALDAPVYTNSGVAEQLSDLGDRVNVVAGGQSFEAAGFRVSAYGKDHAVILPELGVPCENIGFLIEDAVYHPGDSFTQPDRAVHTNLVPISGPWFALPPAVGYAREIKSQQLVGIHDALLSQLGLGMMGRFLNSDERPYHGLAPGDTLDIG</sequence>
<dbReference type="AlphaFoldDB" id="A0A4R0K796"/>
<proteinExistence type="predicted"/>
<evidence type="ECO:0000259" key="1">
    <source>
        <dbReference type="SMART" id="SM00849"/>
    </source>
</evidence>
<gene>
    <name evidence="2" type="ORF">E0H75_08895</name>
</gene>
<evidence type="ECO:0000313" key="3">
    <source>
        <dbReference type="Proteomes" id="UP000293342"/>
    </source>
</evidence>
<comment type="caution">
    <text evidence="2">The sequence shown here is derived from an EMBL/GenBank/DDBJ whole genome shotgun (WGS) entry which is preliminary data.</text>
</comment>
<protein>
    <submittedName>
        <fullName evidence="2">MBL fold metallo-hydrolase</fullName>
    </submittedName>
</protein>